<sequence length="413" mass="43554">MDDQDDKKQQEQHSEKARPFDLEKSEPASQAVHVFRQPRESQQSLAAAQAAAQAAREEAAQRAEAARLAEAARQAEVARQSEAARQEEILRRAEAARQEELARQEEDARLLEATREQAALQKREGLEEEPGQRERYGEYGEYDAYGDDNSEYDAVDAEPAVTAASARNEAAGTAASVRNEAAGMAGAAGAGAGAGAGSGAAAKSAAAGAANKLLQNVSGSVKQIDMQVLLKLLKNPLEGLNLNPAKDLSYGIIGIVSAIIGFLLFGLLTGSAIQLFFGYGVSDLLREGSGMSAALFGKILLLSLISTIAFLGSLWGISLWRATQRLTLRAFITSIGAMQLASGSGFLIAGVVSLISFKLGLFVMAAALLSTLGISLVGASVASQVTKEKLWSYIVLSVCAYLLLFGLFGDLIL</sequence>
<feature type="compositionally biased region" description="Low complexity" evidence="1">
    <location>
        <begin position="40"/>
        <end position="54"/>
    </location>
</feature>
<feature type="transmembrane region" description="Helical" evidence="2">
    <location>
        <begin position="332"/>
        <end position="355"/>
    </location>
</feature>
<feature type="compositionally biased region" description="Basic and acidic residues" evidence="1">
    <location>
        <begin position="119"/>
        <end position="138"/>
    </location>
</feature>
<keyword evidence="2" id="KW-0472">Membrane</keyword>
<feature type="transmembrane region" description="Helical" evidence="2">
    <location>
        <begin position="390"/>
        <end position="408"/>
    </location>
</feature>
<accession>A0A1B2DBM5</accession>
<reference evidence="3" key="1">
    <citation type="submission" date="2016-08" db="EMBL/GenBank/DDBJ databases">
        <title>Complete Genome Seqeunce of Paenibacillus sp. BIHB 4019 from tea rhizoplane.</title>
        <authorList>
            <person name="Thakur R."/>
            <person name="Swarnkar M.K."/>
            <person name="Gulati A."/>
        </authorList>
    </citation>
    <scope>NUCLEOTIDE SEQUENCE [LARGE SCALE GENOMIC DNA]</scope>
    <source>
        <strain evidence="3">BIHB4019</strain>
    </source>
</reference>
<organism evidence="3">
    <name type="scientific">Paenibacillus sp. BIHB 4019</name>
    <dbReference type="NCBI Taxonomy" id="1870819"/>
    <lineage>
        <taxon>Bacteria</taxon>
        <taxon>Bacillati</taxon>
        <taxon>Bacillota</taxon>
        <taxon>Bacilli</taxon>
        <taxon>Bacillales</taxon>
        <taxon>Paenibacillaceae</taxon>
        <taxon>Paenibacillus</taxon>
    </lineage>
</organism>
<feature type="region of interest" description="Disordered" evidence="1">
    <location>
        <begin position="1"/>
        <end position="57"/>
    </location>
</feature>
<gene>
    <name evidence="3" type="ORF">BBD42_00405</name>
</gene>
<dbReference type="RefSeq" id="WP_172455344.1">
    <property type="nucleotide sequence ID" value="NZ_CP016808.1"/>
</dbReference>
<dbReference type="AlphaFoldDB" id="A0A1B2DBM5"/>
<evidence type="ECO:0000313" key="3">
    <source>
        <dbReference type="EMBL" id="ANY65108.1"/>
    </source>
</evidence>
<feature type="transmembrane region" description="Helical" evidence="2">
    <location>
        <begin position="299"/>
        <end position="320"/>
    </location>
</feature>
<keyword evidence="2" id="KW-1133">Transmembrane helix</keyword>
<name>A0A1B2DBM5_9BACL</name>
<feature type="transmembrane region" description="Helical" evidence="2">
    <location>
        <begin position="250"/>
        <end position="279"/>
    </location>
</feature>
<feature type="transmembrane region" description="Helical" evidence="2">
    <location>
        <begin position="361"/>
        <end position="383"/>
    </location>
</feature>
<evidence type="ECO:0008006" key="4">
    <source>
        <dbReference type="Google" id="ProtNLM"/>
    </source>
</evidence>
<proteinExistence type="predicted"/>
<evidence type="ECO:0000256" key="2">
    <source>
        <dbReference type="SAM" id="Phobius"/>
    </source>
</evidence>
<feature type="compositionally biased region" description="Basic and acidic residues" evidence="1">
    <location>
        <begin position="1"/>
        <end position="26"/>
    </location>
</feature>
<evidence type="ECO:0000256" key="1">
    <source>
        <dbReference type="SAM" id="MobiDB-lite"/>
    </source>
</evidence>
<protein>
    <recommendedName>
        <fullName evidence="4">Yip1 domain-containing protein</fullName>
    </recommendedName>
</protein>
<dbReference type="EMBL" id="CP016808">
    <property type="protein sequence ID" value="ANY65108.1"/>
    <property type="molecule type" value="Genomic_DNA"/>
</dbReference>
<keyword evidence="2" id="KW-0812">Transmembrane</keyword>
<feature type="region of interest" description="Disordered" evidence="1">
    <location>
        <begin position="119"/>
        <end position="151"/>
    </location>
</feature>
<feature type="compositionally biased region" description="Acidic residues" evidence="1">
    <location>
        <begin position="140"/>
        <end position="151"/>
    </location>
</feature>